<protein>
    <submittedName>
        <fullName evidence="1">Uncharacterized protein</fullName>
    </submittedName>
</protein>
<reference evidence="2" key="1">
    <citation type="journal article" date="2019" name="J. Anim. Genet.">
        <title>Description and whole genome sequencing of Eikenella exigua sp. nov., isolated from brain abscess and blood.</title>
        <authorList>
            <person name="Stormo K.A."/>
            <person name="Nygaard R.M."/>
            <person name="Bruvold T.S."/>
            <person name="Dimmen G."/>
            <person name="Lindemann P.C."/>
            <person name="Jordal S."/>
            <person name="Kommedal O."/>
        </authorList>
    </citation>
    <scope>NUCLEOTIDE SEQUENCE [LARGE SCALE GENOMIC DNA]</scope>
    <source>
        <strain evidence="2">PXX</strain>
    </source>
</reference>
<keyword evidence="2" id="KW-1185">Reference proteome</keyword>
<accession>A0AAX1F828</accession>
<name>A0AAX1F828_9NEIS</name>
<sequence length="77" mass="8481">MNKGYLKTDLAFSGSLFFNKKKLGNHLPAAIRRLPEISGSLLCLPLCPTLFPNNTLPSPRIQFSPNPLYNAVIPISI</sequence>
<dbReference type="RefSeq" id="WP_151086291.1">
    <property type="nucleotide sequence ID" value="NZ_CP038018.1"/>
</dbReference>
<evidence type="ECO:0000313" key="1">
    <source>
        <dbReference type="EMBL" id="QED92226.1"/>
    </source>
</evidence>
<organism evidence="1 2">
    <name type="scientific">Eikenella exigua</name>
    <dbReference type="NCBI Taxonomy" id="2528037"/>
    <lineage>
        <taxon>Bacteria</taxon>
        <taxon>Pseudomonadati</taxon>
        <taxon>Pseudomonadota</taxon>
        <taxon>Betaproteobacteria</taxon>
        <taxon>Neisseriales</taxon>
        <taxon>Neisseriaceae</taxon>
        <taxon>Eikenella</taxon>
    </lineage>
</organism>
<proteinExistence type="predicted"/>
<dbReference type="EMBL" id="CP038018">
    <property type="protein sequence ID" value="QED92226.1"/>
    <property type="molecule type" value="Genomic_DNA"/>
</dbReference>
<dbReference type="KEGG" id="eex:EZJ17_06085"/>
<evidence type="ECO:0000313" key="2">
    <source>
        <dbReference type="Proteomes" id="UP000326695"/>
    </source>
</evidence>
<dbReference type="AlphaFoldDB" id="A0AAX1F828"/>
<gene>
    <name evidence="1" type="ORF">EZJ17_06085</name>
</gene>
<dbReference type="Proteomes" id="UP000326695">
    <property type="component" value="Chromosome"/>
</dbReference>